<comment type="caution">
    <text evidence="2">The sequence shown here is derived from an EMBL/GenBank/DDBJ whole genome shotgun (WGS) entry which is preliminary data.</text>
</comment>
<evidence type="ECO:0000259" key="1">
    <source>
        <dbReference type="Pfam" id="PF14606"/>
    </source>
</evidence>
<evidence type="ECO:0000313" key="3">
    <source>
        <dbReference type="Proteomes" id="UP000774283"/>
    </source>
</evidence>
<dbReference type="Proteomes" id="UP000774283">
    <property type="component" value="Unassembled WGS sequence"/>
</dbReference>
<feature type="domain" description="SGNH hydrolase-type esterase" evidence="1">
    <location>
        <begin position="175"/>
        <end position="274"/>
    </location>
</feature>
<name>A0A9X5FBR3_9MICO</name>
<sequence length="387" mass="41497">MTDTTWHTVPLDLEHVRGALRLEPTERGVALHRLPAWAVEQAADPQLAMVEAQGAGVRVVLRTAATSVELVAHRTRVTYAGAPARPDGSVDLVVDGEVVARKRSSGGSTTELDMVTGQPTFIPGEDFTASFTGLAPVVKDVEVWLPHNETLEIVEVRANAPVEPVAEQRRTWLHHGSSISQGSNAARPTGTWPAVAARLAGLELTNLGFGGAALLDPFVARTMRDLPADVISFSLGINIVNADVMRMRAFRAGLHGFIDTVRDGHPTTPLLVVTPLHCAIHETTPGPGAFDPEALAEGRLGFRATGDPAEVPAGRLTLETIRAETARIVAERRRTDPNLHLLDGLELYGAEDEAAHPLRDNLHPDADTHRFVGERFARAAFAEGPLG</sequence>
<dbReference type="Pfam" id="PF14606">
    <property type="entry name" value="Lipase_GDSL_3"/>
    <property type="match status" value="1"/>
</dbReference>
<dbReference type="EMBL" id="JAAXOW010000001">
    <property type="protein sequence ID" value="NKX92127.1"/>
    <property type="molecule type" value="Genomic_DNA"/>
</dbReference>
<accession>A0A9X5FBR3</accession>
<gene>
    <name evidence="2" type="ORF">HF995_02375</name>
</gene>
<dbReference type="Gene3D" id="3.40.50.1110">
    <property type="entry name" value="SGNH hydrolase"/>
    <property type="match status" value="1"/>
</dbReference>
<dbReference type="InterPro" id="IPR036514">
    <property type="entry name" value="SGNH_hydro_sf"/>
</dbReference>
<dbReference type="InterPro" id="IPR013830">
    <property type="entry name" value="SGNH_hydro"/>
</dbReference>
<dbReference type="RefSeq" id="WP_168446205.1">
    <property type="nucleotide sequence ID" value="NZ_JAAXOW010000001.1"/>
</dbReference>
<dbReference type="SUPFAM" id="SSF52266">
    <property type="entry name" value="SGNH hydrolase"/>
    <property type="match status" value="1"/>
</dbReference>
<evidence type="ECO:0000313" key="2">
    <source>
        <dbReference type="EMBL" id="NKX92127.1"/>
    </source>
</evidence>
<dbReference type="Gene3D" id="2.60.120.260">
    <property type="entry name" value="Galactose-binding domain-like"/>
    <property type="match status" value="1"/>
</dbReference>
<proteinExistence type="predicted"/>
<organism evidence="2 3">
    <name type="scientific">Sanguibacter hominis ATCC BAA-789</name>
    <dbReference type="NCBI Taxonomy" id="1312740"/>
    <lineage>
        <taxon>Bacteria</taxon>
        <taxon>Bacillati</taxon>
        <taxon>Actinomycetota</taxon>
        <taxon>Actinomycetes</taxon>
        <taxon>Micrococcales</taxon>
        <taxon>Sanguibacteraceae</taxon>
        <taxon>Sanguibacter</taxon>
    </lineage>
</organism>
<reference evidence="2 3" key="1">
    <citation type="submission" date="2020-04" db="EMBL/GenBank/DDBJ databases">
        <title>MicrobeNet Type strains.</title>
        <authorList>
            <person name="Nicholson A.C."/>
        </authorList>
    </citation>
    <scope>NUCLEOTIDE SEQUENCE [LARGE SCALE GENOMIC DNA]</scope>
    <source>
        <strain evidence="2 3">ATCC BAA-789</strain>
    </source>
</reference>
<protein>
    <submittedName>
        <fullName evidence="2">Lipase</fullName>
    </submittedName>
</protein>
<dbReference type="AlphaFoldDB" id="A0A9X5FBR3"/>
<keyword evidence="3" id="KW-1185">Reference proteome</keyword>